<protein>
    <submittedName>
        <fullName evidence="1">Uncharacterized protein</fullName>
    </submittedName>
</protein>
<dbReference type="EMBL" id="GBRH01210819">
    <property type="protein sequence ID" value="JAD87076.1"/>
    <property type="molecule type" value="Transcribed_RNA"/>
</dbReference>
<reference evidence="1" key="2">
    <citation type="journal article" date="2015" name="Data Brief">
        <title>Shoot transcriptome of the giant reed, Arundo donax.</title>
        <authorList>
            <person name="Barrero R.A."/>
            <person name="Guerrero F.D."/>
            <person name="Moolhuijzen P."/>
            <person name="Goolsby J.A."/>
            <person name="Tidwell J."/>
            <person name="Bellgard S.E."/>
            <person name="Bellgard M.I."/>
        </authorList>
    </citation>
    <scope>NUCLEOTIDE SEQUENCE</scope>
    <source>
        <tissue evidence="1">Shoot tissue taken approximately 20 cm above the soil surface</tissue>
    </source>
</reference>
<proteinExistence type="predicted"/>
<organism evidence="1">
    <name type="scientific">Arundo donax</name>
    <name type="common">Giant reed</name>
    <name type="synonym">Donax arundinaceus</name>
    <dbReference type="NCBI Taxonomy" id="35708"/>
    <lineage>
        <taxon>Eukaryota</taxon>
        <taxon>Viridiplantae</taxon>
        <taxon>Streptophyta</taxon>
        <taxon>Embryophyta</taxon>
        <taxon>Tracheophyta</taxon>
        <taxon>Spermatophyta</taxon>
        <taxon>Magnoliopsida</taxon>
        <taxon>Liliopsida</taxon>
        <taxon>Poales</taxon>
        <taxon>Poaceae</taxon>
        <taxon>PACMAD clade</taxon>
        <taxon>Arundinoideae</taxon>
        <taxon>Arundineae</taxon>
        <taxon>Arundo</taxon>
    </lineage>
</organism>
<evidence type="ECO:0000313" key="1">
    <source>
        <dbReference type="EMBL" id="JAD87076.1"/>
    </source>
</evidence>
<dbReference type="AlphaFoldDB" id="A0A0A9DGZ1"/>
<sequence length="62" mass="7348">MIFKKPQYNHFSTEDISRMLGLACSHKSQTEQSFNSEQNVWHGSIWRYLVFVPRSHINIEHG</sequence>
<name>A0A0A9DGZ1_ARUDO</name>
<reference evidence="1" key="1">
    <citation type="submission" date="2014-09" db="EMBL/GenBank/DDBJ databases">
        <authorList>
            <person name="Magalhaes I.L.F."/>
            <person name="Oliveira U."/>
            <person name="Santos F.R."/>
            <person name="Vidigal T.H.D.A."/>
            <person name="Brescovit A.D."/>
            <person name="Santos A.J."/>
        </authorList>
    </citation>
    <scope>NUCLEOTIDE SEQUENCE</scope>
    <source>
        <tissue evidence="1">Shoot tissue taken approximately 20 cm above the soil surface</tissue>
    </source>
</reference>
<accession>A0A0A9DGZ1</accession>